<sequence length="125" mass="13891">MYNSPKYMIASLIDCSLCFNDFYGDRNAFAVDNAEDDCPKLTVVQHQLVSSCGCGRIVCGCRRVLANVSQCNNISSYNNNLRKRATICLTVTKITQQSNPLSTKRIGMKSAIDERKTASRDLTIL</sequence>
<protein>
    <submittedName>
        <fullName evidence="1">Uncharacterized protein</fullName>
    </submittedName>
</protein>
<proteinExistence type="predicted"/>
<evidence type="ECO:0000313" key="2">
    <source>
        <dbReference type="Proteomes" id="UP000092445"/>
    </source>
</evidence>
<dbReference type="Proteomes" id="UP000092445">
    <property type="component" value="Unassembled WGS sequence"/>
</dbReference>
<name>A0A1A9Z606_GLOPL</name>
<dbReference type="AlphaFoldDB" id="A0A1A9Z606"/>
<organism evidence="1 2">
    <name type="scientific">Glossina pallidipes</name>
    <name type="common">Tsetse fly</name>
    <dbReference type="NCBI Taxonomy" id="7398"/>
    <lineage>
        <taxon>Eukaryota</taxon>
        <taxon>Metazoa</taxon>
        <taxon>Ecdysozoa</taxon>
        <taxon>Arthropoda</taxon>
        <taxon>Hexapoda</taxon>
        <taxon>Insecta</taxon>
        <taxon>Pterygota</taxon>
        <taxon>Neoptera</taxon>
        <taxon>Endopterygota</taxon>
        <taxon>Diptera</taxon>
        <taxon>Brachycera</taxon>
        <taxon>Muscomorpha</taxon>
        <taxon>Hippoboscoidea</taxon>
        <taxon>Glossinidae</taxon>
        <taxon>Glossina</taxon>
    </lineage>
</organism>
<reference evidence="2" key="1">
    <citation type="submission" date="2014-03" db="EMBL/GenBank/DDBJ databases">
        <authorList>
            <person name="Aksoy S."/>
            <person name="Warren W."/>
            <person name="Wilson R.K."/>
        </authorList>
    </citation>
    <scope>NUCLEOTIDE SEQUENCE [LARGE SCALE GENOMIC DNA]</scope>
    <source>
        <strain evidence="2">IAEA</strain>
    </source>
</reference>
<dbReference type="EnsemblMetazoa" id="GPAI004925-RA">
    <property type="protein sequence ID" value="GPAI004925-PA"/>
    <property type="gene ID" value="GPAI004925"/>
</dbReference>
<reference evidence="1" key="2">
    <citation type="submission" date="2020-05" db="UniProtKB">
        <authorList>
            <consortium name="EnsemblMetazoa"/>
        </authorList>
    </citation>
    <scope>IDENTIFICATION</scope>
    <source>
        <strain evidence="1">IAEA</strain>
    </source>
</reference>
<keyword evidence="2" id="KW-1185">Reference proteome</keyword>
<evidence type="ECO:0000313" key="1">
    <source>
        <dbReference type="EnsemblMetazoa" id="GPAI004925-PA"/>
    </source>
</evidence>
<dbReference type="VEuPathDB" id="VectorBase:GPAI004925"/>
<accession>A0A1A9Z606</accession>